<sequence>MRIRTDGKFDHRKDTVEDVSAFYDCNNTRALMLASQDVQAFVGEVVDLLEDEELSLAQRRELVERFNGVSQRFEFDFEAGADGVSAEVEIDS</sequence>
<dbReference type="eggNOG" id="arCOG08180">
    <property type="taxonomic scope" value="Archaea"/>
</dbReference>
<gene>
    <name evidence="2" type="ORF">C475_14548</name>
</gene>
<feature type="domain" description="DUF7692" evidence="1">
    <location>
        <begin position="1"/>
        <end position="55"/>
    </location>
</feature>
<dbReference type="RefSeq" id="WP_006884580.1">
    <property type="nucleotide sequence ID" value="NZ_AOIU01000033.1"/>
</dbReference>
<accession>M0CJV6</accession>
<organism evidence="2 3">
    <name type="scientific">Halosimplex carlsbadense 2-9-1</name>
    <dbReference type="NCBI Taxonomy" id="797114"/>
    <lineage>
        <taxon>Archaea</taxon>
        <taxon>Methanobacteriati</taxon>
        <taxon>Methanobacteriota</taxon>
        <taxon>Stenosarchaea group</taxon>
        <taxon>Halobacteria</taxon>
        <taxon>Halobacteriales</taxon>
        <taxon>Haloarculaceae</taxon>
        <taxon>Halosimplex</taxon>
    </lineage>
</organism>
<dbReference type="AlphaFoldDB" id="M0CJV6"/>
<dbReference type="Pfam" id="PF24743">
    <property type="entry name" value="DUF7692"/>
    <property type="match status" value="1"/>
</dbReference>
<name>M0CJV6_9EURY</name>
<dbReference type="OrthoDB" id="197139at2157"/>
<dbReference type="EMBL" id="AOIU01000033">
    <property type="protein sequence ID" value="ELZ23501.1"/>
    <property type="molecule type" value="Genomic_DNA"/>
</dbReference>
<proteinExistence type="predicted"/>
<keyword evidence="3" id="KW-1185">Reference proteome</keyword>
<comment type="caution">
    <text evidence="2">The sequence shown here is derived from an EMBL/GenBank/DDBJ whole genome shotgun (WGS) entry which is preliminary data.</text>
</comment>
<dbReference type="InterPro" id="IPR056109">
    <property type="entry name" value="DUF7692"/>
</dbReference>
<evidence type="ECO:0000259" key="1">
    <source>
        <dbReference type="Pfam" id="PF24743"/>
    </source>
</evidence>
<protein>
    <recommendedName>
        <fullName evidence="1">DUF7692 domain-containing protein</fullName>
    </recommendedName>
</protein>
<evidence type="ECO:0000313" key="2">
    <source>
        <dbReference type="EMBL" id="ELZ23501.1"/>
    </source>
</evidence>
<dbReference type="Proteomes" id="UP000011626">
    <property type="component" value="Unassembled WGS sequence"/>
</dbReference>
<evidence type="ECO:0000313" key="3">
    <source>
        <dbReference type="Proteomes" id="UP000011626"/>
    </source>
</evidence>
<reference evidence="2 3" key="1">
    <citation type="journal article" date="2014" name="PLoS Genet.">
        <title>Phylogenetically driven sequencing of extremely halophilic archaea reveals strategies for static and dynamic osmo-response.</title>
        <authorList>
            <person name="Becker E.A."/>
            <person name="Seitzer P.M."/>
            <person name="Tritt A."/>
            <person name="Larsen D."/>
            <person name="Krusor M."/>
            <person name="Yao A.I."/>
            <person name="Wu D."/>
            <person name="Madern D."/>
            <person name="Eisen J.A."/>
            <person name="Darling A.E."/>
            <person name="Facciotti M.T."/>
        </authorList>
    </citation>
    <scope>NUCLEOTIDE SEQUENCE [LARGE SCALE GENOMIC DNA]</scope>
    <source>
        <strain evidence="2 3">2-9-1</strain>
    </source>
</reference>